<dbReference type="Pfam" id="PF00230">
    <property type="entry name" value="MIP"/>
    <property type="match status" value="1"/>
</dbReference>
<sequence>MVNGRISRLSAFSDIIKEDGKRRLSNAMGESKMPMSDLEARSTDLEARSIEDKVMTDVFSISAGNQRDMASDPVDERHFLFSCVKLETLDIICRVLAEFVGTALLLLFACMGLIQWTENDQPYFVGGLVFGLTIMFVIQVVGAVSGSHINPSVTLAAVIYRKITIRMACMYVVAQFLGALVGFGILRLLTPTHIFHPEDSIGTCSPAPNPVLSAAQVFFFEYFASTVLIVMCCAAWDPRHGKNQDSMAIKFGLSTAIPFIAVSPATGCCINPARAFAPAVYNGDWDKHWVYWIAPLLAAAVTSTVYRGLFYREVPPEKKEN</sequence>
<evidence type="ECO:0000256" key="8">
    <source>
        <dbReference type="SAM" id="Phobius"/>
    </source>
</evidence>
<protein>
    <submittedName>
        <fullName evidence="9">Aquaporin-4</fullName>
    </submittedName>
</protein>
<keyword evidence="6 8" id="KW-0472">Membrane</keyword>
<dbReference type="PANTHER" id="PTHR19139:SF270">
    <property type="entry name" value="ENTOMOGLYCEROPORIN 1-RELATED"/>
    <property type="match status" value="1"/>
</dbReference>
<evidence type="ECO:0000256" key="4">
    <source>
        <dbReference type="ARBA" id="ARBA00022692"/>
    </source>
</evidence>
<feature type="transmembrane region" description="Helical" evidence="8">
    <location>
        <begin position="168"/>
        <end position="189"/>
    </location>
</feature>
<keyword evidence="10" id="KW-1185">Reference proteome</keyword>
<keyword evidence="3 7" id="KW-0813">Transport</keyword>
<feature type="transmembrane region" description="Helical" evidence="8">
    <location>
        <begin position="217"/>
        <end position="236"/>
    </location>
</feature>
<feature type="transmembrane region" description="Helical" evidence="8">
    <location>
        <begin position="123"/>
        <end position="147"/>
    </location>
</feature>
<dbReference type="Proteomes" id="UP001151699">
    <property type="component" value="Chromosome B"/>
</dbReference>
<organism evidence="9 10">
    <name type="scientific">Pseudolycoriella hygida</name>
    <dbReference type="NCBI Taxonomy" id="35572"/>
    <lineage>
        <taxon>Eukaryota</taxon>
        <taxon>Metazoa</taxon>
        <taxon>Ecdysozoa</taxon>
        <taxon>Arthropoda</taxon>
        <taxon>Hexapoda</taxon>
        <taxon>Insecta</taxon>
        <taxon>Pterygota</taxon>
        <taxon>Neoptera</taxon>
        <taxon>Endopterygota</taxon>
        <taxon>Diptera</taxon>
        <taxon>Nematocera</taxon>
        <taxon>Sciaroidea</taxon>
        <taxon>Sciaridae</taxon>
        <taxon>Pseudolycoriella</taxon>
    </lineage>
</organism>
<dbReference type="InterPro" id="IPR034294">
    <property type="entry name" value="Aquaporin_transptr"/>
</dbReference>
<dbReference type="InterPro" id="IPR023271">
    <property type="entry name" value="Aquaporin-like"/>
</dbReference>
<feature type="transmembrane region" description="Helical" evidence="8">
    <location>
        <begin position="95"/>
        <end position="117"/>
    </location>
</feature>
<dbReference type="AlphaFoldDB" id="A0A9Q0S2S5"/>
<dbReference type="OrthoDB" id="3222at2759"/>
<dbReference type="PROSITE" id="PS00221">
    <property type="entry name" value="MIP"/>
    <property type="match status" value="1"/>
</dbReference>
<dbReference type="InterPro" id="IPR000425">
    <property type="entry name" value="MIP"/>
</dbReference>
<comment type="caution">
    <text evidence="9">The sequence shown here is derived from an EMBL/GenBank/DDBJ whole genome shotgun (WGS) entry which is preliminary data.</text>
</comment>
<keyword evidence="4 7" id="KW-0812">Transmembrane</keyword>
<dbReference type="PANTHER" id="PTHR19139">
    <property type="entry name" value="AQUAPORIN TRANSPORTER"/>
    <property type="match status" value="1"/>
</dbReference>
<evidence type="ECO:0000313" key="10">
    <source>
        <dbReference type="Proteomes" id="UP001151699"/>
    </source>
</evidence>
<evidence type="ECO:0000256" key="2">
    <source>
        <dbReference type="ARBA" id="ARBA00006175"/>
    </source>
</evidence>
<feature type="transmembrane region" description="Helical" evidence="8">
    <location>
        <begin position="289"/>
        <end position="309"/>
    </location>
</feature>
<dbReference type="GO" id="GO:0015267">
    <property type="term" value="F:channel activity"/>
    <property type="evidence" value="ECO:0007669"/>
    <property type="project" value="InterPro"/>
</dbReference>
<dbReference type="GO" id="GO:0005886">
    <property type="term" value="C:plasma membrane"/>
    <property type="evidence" value="ECO:0007669"/>
    <property type="project" value="TreeGrafter"/>
</dbReference>
<feature type="transmembrane region" description="Helical" evidence="8">
    <location>
        <begin position="256"/>
        <end position="277"/>
    </location>
</feature>
<evidence type="ECO:0000256" key="5">
    <source>
        <dbReference type="ARBA" id="ARBA00022989"/>
    </source>
</evidence>
<keyword evidence="5 8" id="KW-1133">Transmembrane helix</keyword>
<gene>
    <name evidence="9" type="primary">Aqp4_1</name>
    <name evidence="9" type="ORF">Bhyg_06793</name>
</gene>
<name>A0A9Q0S2S5_9DIPT</name>
<reference evidence="9" key="1">
    <citation type="submission" date="2022-07" db="EMBL/GenBank/DDBJ databases">
        <authorList>
            <person name="Trinca V."/>
            <person name="Uliana J.V.C."/>
            <person name="Torres T.T."/>
            <person name="Ward R.J."/>
            <person name="Monesi N."/>
        </authorList>
    </citation>
    <scope>NUCLEOTIDE SEQUENCE</scope>
    <source>
        <strain evidence="9">HSMRA1968</strain>
        <tissue evidence="9">Whole embryos</tissue>
    </source>
</reference>
<dbReference type="PRINTS" id="PR00783">
    <property type="entry name" value="MINTRINSICP"/>
</dbReference>
<dbReference type="InterPro" id="IPR022357">
    <property type="entry name" value="MIP_CS"/>
</dbReference>
<dbReference type="SUPFAM" id="SSF81338">
    <property type="entry name" value="Aquaporin-like"/>
    <property type="match status" value="1"/>
</dbReference>
<evidence type="ECO:0000256" key="6">
    <source>
        <dbReference type="ARBA" id="ARBA00023136"/>
    </source>
</evidence>
<accession>A0A9Q0S2S5</accession>
<dbReference type="EMBL" id="WJQU01000002">
    <property type="protein sequence ID" value="KAJ6641848.1"/>
    <property type="molecule type" value="Genomic_DNA"/>
</dbReference>
<comment type="subcellular location">
    <subcellularLocation>
        <location evidence="1">Membrane</location>
        <topology evidence="1">Multi-pass membrane protein</topology>
    </subcellularLocation>
</comment>
<evidence type="ECO:0000256" key="1">
    <source>
        <dbReference type="ARBA" id="ARBA00004141"/>
    </source>
</evidence>
<evidence type="ECO:0000313" key="9">
    <source>
        <dbReference type="EMBL" id="KAJ6641848.1"/>
    </source>
</evidence>
<proteinExistence type="inferred from homology"/>
<evidence type="ECO:0000256" key="7">
    <source>
        <dbReference type="RuleBase" id="RU000477"/>
    </source>
</evidence>
<evidence type="ECO:0000256" key="3">
    <source>
        <dbReference type="ARBA" id="ARBA00022448"/>
    </source>
</evidence>
<dbReference type="Gene3D" id="1.20.1080.10">
    <property type="entry name" value="Glycerol uptake facilitator protein"/>
    <property type="match status" value="1"/>
</dbReference>
<comment type="similarity">
    <text evidence="2 7">Belongs to the MIP/aquaporin (TC 1.A.8) family.</text>
</comment>